<evidence type="ECO:0000256" key="2">
    <source>
        <dbReference type="PROSITE-ProRule" id="PRU00221"/>
    </source>
</evidence>
<feature type="compositionally biased region" description="Acidic residues" evidence="3">
    <location>
        <begin position="97"/>
        <end position="109"/>
    </location>
</feature>
<dbReference type="SUPFAM" id="SSF50978">
    <property type="entry name" value="WD40 repeat-like"/>
    <property type="match status" value="1"/>
</dbReference>
<dbReference type="InterPro" id="IPR015943">
    <property type="entry name" value="WD40/YVTN_repeat-like_dom_sf"/>
</dbReference>
<feature type="domain" description="VPS8-like TPR-like repeats" evidence="5">
    <location>
        <begin position="1494"/>
        <end position="1687"/>
    </location>
</feature>
<dbReference type="GO" id="GO:0005770">
    <property type="term" value="C:late endosome"/>
    <property type="evidence" value="ECO:0007669"/>
    <property type="project" value="TreeGrafter"/>
</dbReference>
<dbReference type="EMBL" id="WTPW01000164">
    <property type="protein sequence ID" value="KAF0540340.1"/>
    <property type="molecule type" value="Genomic_DNA"/>
</dbReference>
<dbReference type="Pfam" id="PF12816">
    <property type="entry name" value="TPR_Vps8"/>
    <property type="match status" value="1"/>
</dbReference>
<dbReference type="Proteomes" id="UP000439903">
    <property type="component" value="Unassembled WGS sequence"/>
</dbReference>
<evidence type="ECO:0000256" key="3">
    <source>
        <dbReference type="SAM" id="MobiDB-lite"/>
    </source>
</evidence>
<dbReference type="GO" id="GO:0030897">
    <property type="term" value="C:HOPS complex"/>
    <property type="evidence" value="ECO:0007669"/>
    <property type="project" value="TreeGrafter"/>
</dbReference>
<feature type="repeat" description="WD" evidence="2">
    <location>
        <begin position="408"/>
        <end position="435"/>
    </location>
</feature>
<dbReference type="PANTHER" id="PTHR12616:SF8">
    <property type="entry name" value="VACUOLAR PROTEIN SORTING-ASSOCIATED PROTEIN 8 HOMOLOG"/>
    <property type="match status" value="1"/>
</dbReference>
<proteinExistence type="inferred from homology"/>
<dbReference type="GO" id="GO:0006623">
    <property type="term" value="P:protein targeting to vacuole"/>
    <property type="evidence" value="ECO:0007669"/>
    <property type="project" value="InterPro"/>
</dbReference>
<name>A0A8H4AX08_GIGMA</name>
<reference evidence="6 7" key="1">
    <citation type="journal article" date="2019" name="Environ. Microbiol.">
        <title>At the nexus of three kingdoms: the genome of the mycorrhizal fungus Gigaspora margarita provides insights into plant, endobacterial and fungal interactions.</title>
        <authorList>
            <person name="Venice F."/>
            <person name="Ghignone S."/>
            <person name="Salvioli di Fossalunga A."/>
            <person name="Amselem J."/>
            <person name="Novero M."/>
            <person name="Xianan X."/>
            <person name="Sedzielewska Toro K."/>
            <person name="Morin E."/>
            <person name="Lipzen A."/>
            <person name="Grigoriev I.V."/>
            <person name="Henrissat B."/>
            <person name="Martin F.M."/>
            <person name="Bonfante P."/>
        </authorList>
    </citation>
    <scope>NUCLEOTIDE SEQUENCE [LARGE SCALE GENOMIC DNA]</scope>
    <source>
        <strain evidence="6 7">BEG34</strain>
    </source>
</reference>
<dbReference type="Gene3D" id="2.130.10.10">
    <property type="entry name" value="YVTN repeat-like/Quinoprotein amine dehydrogenase"/>
    <property type="match status" value="1"/>
</dbReference>
<feature type="domain" description="Vacuolar protein sorting-associated protein 8 central" evidence="4">
    <location>
        <begin position="906"/>
        <end position="1129"/>
    </location>
</feature>
<feature type="region of interest" description="Disordered" evidence="3">
    <location>
        <begin position="304"/>
        <end position="325"/>
    </location>
</feature>
<organism evidence="6 7">
    <name type="scientific">Gigaspora margarita</name>
    <dbReference type="NCBI Taxonomy" id="4874"/>
    <lineage>
        <taxon>Eukaryota</taxon>
        <taxon>Fungi</taxon>
        <taxon>Fungi incertae sedis</taxon>
        <taxon>Mucoromycota</taxon>
        <taxon>Glomeromycotina</taxon>
        <taxon>Glomeromycetes</taxon>
        <taxon>Diversisporales</taxon>
        <taxon>Gigasporaceae</taxon>
        <taxon>Gigaspora</taxon>
    </lineage>
</organism>
<feature type="region of interest" description="Disordered" evidence="3">
    <location>
        <begin position="92"/>
        <end position="116"/>
    </location>
</feature>
<dbReference type="InterPro" id="IPR025941">
    <property type="entry name" value="Vps8_central_dom"/>
</dbReference>
<dbReference type="InterPro" id="IPR045111">
    <property type="entry name" value="Vps41/Vps8"/>
</dbReference>
<accession>A0A8H4AX08</accession>
<feature type="region of interest" description="Disordered" evidence="3">
    <location>
        <begin position="1845"/>
        <end position="1874"/>
    </location>
</feature>
<dbReference type="OrthoDB" id="289913at2759"/>
<comment type="similarity">
    <text evidence="1">Belongs to the VPS8 family.</text>
</comment>
<dbReference type="InterPro" id="IPR001680">
    <property type="entry name" value="WD40_rpt"/>
</dbReference>
<dbReference type="PANTHER" id="PTHR12616">
    <property type="entry name" value="VACUOLAR PROTEIN SORTING VPS41"/>
    <property type="match status" value="1"/>
</dbReference>
<sequence>MASTTIETEKYDTLLKQIFESEDDDIGKNFSITTNGHSEGPLPPELEAALEDTTQAEQYLNNLKIKVEAWKAAGAGLPGAMKRAFELLSENRITDGTGEEEGDDTDGSNDEPSTPIMEVQDLHSQPKIAEGSISRLVNGVSSLVDIEKCFNGLKIPELDLTTTPESKIQATLNELYKLQEDLQIHLQGGPLADPSTLGIQRRKKVSDLLEKVMKEAALYEEFANRASHLSLERILNESDVSSEDEFQDSETLDTESGVHLFEDSFSDISRKSTTTTSTAPLSPRSLKPIDPNLVRLRTISNASAPSMRSRISSRQSRSSSPSVLGLEDMGLFSPPEPREAFRWSPLQKISDHLYSQDVRHNAGLVTVLAVSNIIAVGTTRGLVMVYDYSQNLKCILGSTVNALEHGGVTSLAISSDHTQIISGHSEGHILIWDIQRPLSPSRNIAPISTAVAAGGGKEGHIRGSTILHVGFIGIRKNEKNGIVSGDDKGMAFYHNLYKVMMVNATETTRILGRYPISISTHETPVASKPNRPSTVFGLAPLPVGQQHGSESFGLVAMLTPYKMIIVSTKPTAQTQFKCLKPKNISSDSTLPSKSTSGCLAWFPATKFQPDTVLDPLLAFSWGNQLNILKITIVPSIPEIPLKRRRSERDVRLEFIKIGEWKGMNSIVGLQWLSSQILLILTSTEDIIVFDPRCMQESEQSNIRQRSLVYHDRFSSLLKDLSEDSNGQIDSIRASTTMDLAYYHSLNVYKGKVFLLGVHQIFAGALLSWADRILALVESGDFLEGISLATTFYNGTSSQTILGLPDDEDTRHEIVGEKLMDLLITSINYAFSDERTFDGMIDEHNSSGNVLFKDLAIACIEACLSMRREDFLFSDVYERYAEADARRIERYGEADARRMMLDARGIMLEVLEPYILKDKITDLPPEIMKDLVNHYRKRRMLQRVEECIWHINPQCLDIDQVVELCHSEKLYDALTYVWNRSMVDYVSPAVELLAVIRNILILEKRKRKKNRFSISSVSNNNLTDSYLHDGEDLETMKSNARKFYTYMSNILTGRTYPNGAPLNEGEANEARTTLYSFIFSGRCVVWPRQGGKLILTAEDEINGPEPTYPYLRLFLRFDTKAFLKALETAFEDSYLNGVEIVTNGDGYYEEEIPGKIINRQLLVNILLEVMTSEPPETSEFTQTDLSYLYSFVARNLSKYPQFLLLSQSSVQNLLIKLSIDNDPRTREERQLSVECLLSIYTPQDENKMVELYENAGFWRVLEHVYKADKRYGLLITTYLKDPDRKIEVFDCIRGLLNPSSKITEKQYQEVSETILTYIDEIVDIDGEQTASIIKLYFDGDHPTVIESLETSPALLFTYLRGLLEPSQADAVIGDRIRVQMVEEQIISTESSLDSSIITPDIHERYIALMCKFDPTGVYHYLQTHQGAYRLEKVLPICESTGIVDAVVWILEKSGNAMGALDKILDVVREKRLDILTLVEEKKDSRNDQWTLIEKTKIETSLMKLKGVLKIGILLCENSYRRATLSDGSEVLAPQTNRATESETELLWFKLLDTFLDATKAVSSSVIPPIPTMMSEKLLANGQLSSFEIPRSAIPPHIANHLVTTFKSYVQSIVRSLLLETSSRYVSFPRLLLRFIQSQTKRNSTVSDFRDIFAGMIDTYKYEGQLLAMTNRLFEKDLFRGVAGVVRQRGKGWRPRRGTCEVCGGQFWATDMIPLTLRTAPGRGSSEKETTHSSTISNPANIADAITSEEETPSDFAHAITNMELPEDQGDLQSVLDQSDEASTSQISLLPLPLSPMQQPTSPTVQENDLLLFRCGHGFHRRCIETEANVSTENESETKCTVCQTERRKDTMAPLETRRGSLDDSTGKNKGKDRLE</sequence>
<dbReference type="Pfam" id="PF23413">
    <property type="entry name" value="zf_RING_Vps8_fungal"/>
    <property type="match status" value="1"/>
</dbReference>
<evidence type="ECO:0000256" key="1">
    <source>
        <dbReference type="ARBA" id="ARBA00009422"/>
    </source>
</evidence>
<dbReference type="InterPro" id="IPR036322">
    <property type="entry name" value="WD40_repeat_dom_sf"/>
</dbReference>
<dbReference type="Pfam" id="PF23410">
    <property type="entry name" value="Beta-prop_VPS8"/>
    <property type="match status" value="1"/>
</dbReference>
<protein>
    <submittedName>
        <fullName evidence="6">Golgi CORVET complex core vacuolar protein 8-domain-containing protein</fullName>
    </submittedName>
</protein>
<comment type="caution">
    <text evidence="6">The sequence shown here is derived from an EMBL/GenBank/DDBJ whole genome shotgun (WGS) entry which is preliminary data.</text>
</comment>
<evidence type="ECO:0000313" key="6">
    <source>
        <dbReference type="EMBL" id="KAF0540340.1"/>
    </source>
</evidence>
<evidence type="ECO:0000259" key="5">
    <source>
        <dbReference type="Pfam" id="PF25066"/>
    </source>
</evidence>
<keyword evidence="2" id="KW-0853">WD repeat</keyword>
<dbReference type="PROSITE" id="PS50082">
    <property type="entry name" value="WD_REPEATS_2"/>
    <property type="match status" value="1"/>
</dbReference>
<dbReference type="Pfam" id="PF25066">
    <property type="entry name" value="TPR_VPS8_2"/>
    <property type="match status" value="1"/>
</dbReference>
<keyword evidence="7" id="KW-1185">Reference proteome</keyword>
<evidence type="ECO:0000313" key="7">
    <source>
        <dbReference type="Proteomes" id="UP000439903"/>
    </source>
</evidence>
<feature type="compositionally biased region" description="Low complexity" evidence="3">
    <location>
        <begin position="306"/>
        <end position="322"/>
    </location>
</feature>
<dbReference type="InterPro" id="IPR059070">
    <property type="entry name" value="TPR_VPS8_2"/>
</dbReference>
<dbReference type="GO" id="GO:0034058">
    <property type="term" value="P:endosomal vesicle fusion"/>
    <property type="evidence" value="ECO:0007669"/>
    <property type="project" value="TreeGrafter"/>
</dbReference>
<dbReference type="SMART" id="SM00320">
    <property type="entry name" value="WD40"/>
    <property type="match status" value="1"/>
</dbReference>
<evidence type="ECO:0000259" key="4">
    <source>
        <dbReference type="Pfam" id="PF12816"/>
    </source>
</evidence>
<gene>
    <name evidence="6" type="ORF">F8M41_006426</name>
</gene>